<sequence length="84" mass="9181">MVLLFHLLSLRLQNSKTIDPRLKHFKQSSQYPPVFREGRKQYSASVSYTTTSLGSAKTDGSSYSAALEGQLKGLDACSASVVIL</sequence>
<name>A0A9J5WAH5_SOLCO</name>
<reference evidence="1 2" key="1">
    <citation type="submission" date="2020-09" db="EMBL/GenBank/DDBJ databases">
        <title>De no assembly of potato wild relative species, Solanum commersonii.</title>
        <authorList>
            <person name="Cho K."/>
        </authorList>
    </citation>
    <scope>NUCLEOTIDE SEQUENCE [LARGE SCALE GENOMIC DNA]</scope>
    <source>
        <strain evidence="1">LZ3.2</strain>
        <tissue evidence="1">Leaf</tissue>
    </source>
</reference>
<organism evidence="1 2">
    <name type="scientific">Solanum commersonii</name>
    <name type="common">Commerson's wild potato</name>
    <name type="synonym">Commerson's nightshade</name>
    <dbReference type="NCBI Taxonomy" id="4109"/>
    <lineage>
        <taxon>Eukaryota</taxon>
        <taxon>Viridiplantae</taxon>
        <taxon>Streptophyta</taxon>
        <taxon>Embryophyta</taxon>
        <taxon>Tracheophyta</taxon>
        <taxon>Spermatophyta</taxon>
        <taxon>Magnoliopsida</taxon>
        <taxon>eudicotyledons</taxon>
        <taxon>Gunneridae</taxon>
        <taxon>Pentapetalae</taxon>
        <taxon>asterids</taxon>
        <taxon>lamiids</taxon>
        <taxon>Solanales</taxon>
        <taxon>Solanaceae</taxon>
        <taxon>Solanoideae</taxon>
        <taxon>Solaneae</taxon>
        <taxon>Solanum</taxon>
    </lineage>
</organism>
<dbReference type="EMBL" id="JACXVP010000012">
    <property type="protein sequence ID" value="KAG5572617.1"/>
    <property type="molecule type" value="Genomic_DNA"/>
</dbReference>
<dbReference type="AlphaFoldDB" id="A0A9J5WAH5"/>
<protein>
    <submittedName>
        <fullName evidence="1">Uncharacterized protein</fullName>
    </submittedName>
</protein>
<comment type="caution">
    <text evidence="1">The sequence shown here is derived from an EMBL/GenBank/DDBJ whole genome shotgun (WGS) entry which is preliminary data.</text>
</comment>
<gene>
    <name evidence="1" type="ORF">H5410_062383</name>
</gene>
<accession>A0A9J5WAH5</accession>
<evidence type="ECO:0000313" key="1">
    <source>
        <dbReference type="EMBL" id="KAG5572617.1"/>
    </source>
</evidence>
<evidence type="ECO:0000313" key="2">
    <source>
        <dbReference type="Proteomes" id="UP000824120"/>
    </source>
</evidence>
<keyword evidence="2" id="KW-1185">Reference proteome</keyword>
<dbReference type="Proteomes" id="UP000824120">
    <property type="component" value="Chromosome 12"/>
</dbReference>
<proteinExistence type="predicted"/>